<accession>A0A0C1QPI8</accession>
<evidence type="ECO:0000313" key="2">
    <source>
        <dbReference type="EMBL" id="KID56982.1"/>
    </source>
</evidence>
<feature type="chain" id="PRO_5002151346" evidence="1">
    <location>
        <begin position="21"/>
        <end position="656"/>
    </location>
</feature>
<proteinExistence type="predicted"/>
<dbReference type="OrthoDB" id="6304966at2"/>
<sequence>MKYLYGISALALIAMHNAYALPKPTGSFYFQPSTITVGQNSTLRWYIRNATSCKNQWGTEIGTHGAYTTTPSVGVTEYKFTCSGSGGSTIFKAVRTVKPHPLPTAYFAYSPRSAEVGTPITLRWSTQHATSCKNPWGTEIGTSGSYTFTSNKSGTVSYNFKCSGQGGSTTTSASYTLTPAAKPTITNLHYSPQTAYIGQRQTLSFNYNHASKCYAYNHAGNEVIYYQGEQKNGSYQWTSPPRSSLVNNDELEVFCQGRGGVTQGLTHYRVKEHPTVSNLKEAFMARKPTRWLDNIHCDTEVIIDGRKQKVCDVKLMYNAWLGIDGLLDLYLASGDKTLVELALQLSEQYKSTGQDHNGDGYLDWFSTPLYEYNGKMYDHDHYEWRAGSGVARTAAVILDDPNLANLHDRATHLQAFAEQHIWEKWYAKSNQFNNLRVTHFIGRVGTIALFLNKHSSNQTLKNQYENFIKQKGQILKSALEYVTTNQANAYNIRCYAPSDHSSQDCATASLPIQGTIDVSHAGDTVSFIIEAYLAGGFGVFDQQDIIRLSNTVKKLIISDSDQKFRSNVCSIDTCSYNRGTDPYYRNIGAYQSQWAKLAQFDPALLDIYLYWLSTQGINVSPKGEPEILINQAQRLPGGYGSPNIFANIALAVVKAQ</sequence>
<keyword evidence="1" id="KW-0732">Signal</keyword>
<evidence type="ECO:0000256" key="1">
    <source>
        <dbReference type="SAM" id="SignalP"/>
    </source>
</evidence>
<dbReference type="EMBL" id="JWIC01000006">
    <property type="protein sequence ID" value="KID56982.1"/>
    <property type="molecule type" value="Genomic_DNA"/>
</dbReference>
<reference evidence="2 3" key="1">
    <citation type="submission" date="2014-12" db="EMBL/GenBank/DDBJ databases">
        <title>Draft Genome Sequence of Pseudoalteromonas luteoviolacea HI1.</title>
        <authorList>
            <person name="Asahina A.Y."/>
            <person name="Hadfield M.G."/>
        </authorList>
    </citation>
    <scope>NUCLEOTIDE SEQUENCE [LARGE SCALE GENOMIC DNA]</scope>
    <source>
        <strain evidence="2 3">HI1</strain>
    </source>
</reference>
<dbReference type="AlphaFoldDB" id="A0A0C1QPI8"/>
<evidence type="ECO:0000313" key="3">
    <source>
        <dbReference type="Proteomes" id="UP000031327"/>
    </source>
</evidence>
<name>A0A0C1QPI8_9GAMM</name>
<gene>
    <name evidence="2" type="ORF">JF50_14020</name>
</gene>
<organism evidence="2 3">
    <name type="scientific">Pseudoalteromonas luteoviolacea</name>
    <dbReference type="NCBI Taxonomy" id="43657"/>
    <lineage>
        <taxon>Bacteria</taxon>
        <taxon>Pseudomonadati</taxon>
        <taxon>Pseudomonadota</taxon>
        <taxon>Gammaproteobacteria</taxon>
        <taxon>Alteromonadales</taxon>
        <taxon>Pseudoalteromonadaceae</taxon>
        <taxon>Pseudoalteromonas</taxon>
    </lineage>
</organism>
<dbReference type="Proteomes" id="UP000031327">
    <property type="component" value="Unassembled WGS sequence"/>
</dbReference>
<dbReference type="RefSeq" id="WP_039610042.1">
    <property type="nucleotide sequence ID" value="NZ_JWIC01000006.1"/>
</dbReference>
<feature type="signal peptide" evidence="1">
    <location>
        <begin position="1"/>
        <end position="20"/>
    </location>
</feature>
<protein>
    <submittedName>
        <fullName evidence="2">Uncharacterized protein</fullName>
    </submittedName>
</protein>
<comment type="caution">
    <text evidence="2">The sequence shown here is derived from an EMBL/GenBank/DDBJ whole genome shotgun (WGS) entry which is preliminary data.</text>
</comment>